<dbReference type="AlphaFoldDB" id="A0A382LNI9"/>
<name>A0A382LNI9_9ZZZZ</name>
<sequence>ERLVSHPVDLVIVMVPGIYPDEVVNTINNMDIKVKVAVHRGNDLEMM</sequence>
<reference evidence="1" key="1">
    <citation type="submission" date="2018-05" db="EMBL/GenBank/DDBJ databases">
        <authorList>
            <person name="Lanie J.A."/>
            <person name="Ng W.-L."/>
            <person name="Kazmierczak K.M."/>
            <person name="Andrzejewski T.M."/>
            <person name="Davidsen T.M."/>
            <person name="Wayne K.J."/>
            <person name="Tettelin H."/>
            <person name="Glass J.I."/>
            <person name="Rusch D."/>
            <person name="Podicherti R."/>
            <person name="Tsui H.-C.T."/>
            <person name="Winkler M.E."/>
        </authorList>
    </citation>
    <scope>NUCLEOTIDE SEQUENCE</scope>
</reference>
<proteinExistence type="predicted"/>
<accession>A0A382LNI9</accession>
<gene>
    <name evidence="1" type="ORF">METZ01_LOCUS289305</name>
</gene>
<feature type="non-terminal residue" evidence="1">
    <location>
        <position position="1"/>
    </location>
</feature>
<evidence type="ECO:0000313" key="1">
    <source>
        <dbReference type="EMBL" id="SVC36451.1"/>
    </source>
</evidence>
<organism evidence="1">
    <name type="scientific">marine metagenome</name>
    <dbReference type="NCBI Taxonomy" id="408172"/>
    <lineage>
        <taxon>unclassified sequences</taxon>
        <taxon>metagenomes</taxon>
        <taxon>ecological metagenomes</taxon>
    </lineage>
</organism>
<dbReference type="EMBL" id="UINC01087242">
    <property type="protein sequence ID" value="SVC36451.1"/>
    <property type="molecule type" value="Genomic_DNA"/>
</dbReference>
<protein>
    <submittedName>
        <fullName evidence="1">Uncharacterized protein</fullName>
    </submittedName>
</protein>